<evidence type="ECO:0000313" key="1">
    <source>
        <dbReference type="EMBL" id="KAF5194512.1"/>
    </source>
</evidence>
<sequence>MVSQNLGRTYLKCQNGFCADSKQWLDEAIVKGDSDPKGCFKCYDDHLEENCPWSGKKCSHVYCDGTTDVYPVYKKYKTNGWRYLQCLTCKNSFQWLMVAKRQRQKQLEMLNESTIKQEKIVL</sequence>
<comment type="caution">
    <text evidence="1">The sequence shown here is derived from an EMBL/GenBank/DDBJ whole genome shotgun (WGS) entry which is preliminary data.</text>
</comment>
<evidence type="ECO:0000313" key="2">
    <source>
        <dbReference type="Proteomes" id="UP000554482"/>
    </source>
</evidence>
<name>A0A7J6WEC6_THATH</name>
<keyword evidence="2" id="KW-1185">Reference proteome</keyword>
<organism evidence="1 2">
    <name type="scientific">Thalictrum thalictroides</name>
    <name type="common">Rue-anemone</name>
    <name type="synonym">Anemone thalictroides</name>
    <dbReference type="NCBI Taxonomy" id="46969"/>
    <lineage>
        <taxon>Eukaryota</taxon>
        <taxon>Viridiplantae</taxon>
        <taxon>Streptophyta</taxon>
        <taxon>Embryophyta</taxon>
        <taxon>Tracheophyta</taxon>
        <taxon>Spermatophyta</taxon>
        <taxon>Magnoliopsida</taxon>
        <taxon>Ranunculales</taxon>
        <taxon>Ranunculaceae</taxon>
        <taxon>Thalictroideae</taxon>
        <taxon>Thalictrum</taxon>
    </lineage>
</organism>
<dbReference type="AlphaFoldDB" id="A0A7J6WEC6"/>
<gene>
    <name evidence="1" type="ORF">FRX31_015899</name>
</gene>
<dbReference type="Proteomes" id="UP000554482">
    <property type="component" value="Unassembled WGS sequence"/>
</dbReference>
<protein>
    <submittedName>
        <fullName evidence="1">Uncharacterized protein</fullName>
    </submittedName>
</protein>
<dbReference type="EMBL" id="JABWDY010018606">
    <property type="protein sequence ID" value="KAF5194512.1"/>
    <property type="molecule type" value="Genomic_DNA"/>
</dbReference>
<accession>A0A7J6WEC6</accession>
<reference evidence="1 2" key="1">
    <citation type="submission" date="2020-06" db="EMBL/GenBank/DDBJ databases">
        <title>Transcriptomic and genomic resources for Thalictrum thalictroides and T. hernandezii: Facilitating candidate gene discovery in an emerging model plant lineage.</title>
        <authorList>
            <person name="Arias T."/>
            <person name="Riano-Pachon D.M."/>
            <person name="Di Stilio V.S."/>
        </authorList>
    </citation>
    <scope>NUCLEOTIDE SEQUENCE [LARGE SCALE GENOMIC DNA]</scope>
    <source>
        <strain evidence="2">cv. WT478/WT964</strain>
        <tissue evidence="1">Leaves</tissue>
    </source>
</reference>
<proteinExistence type="predicted"/>